<evidence type="ECO:0000256" key="9">
    <source>
        <dbReference type="ARBA" id="ARBA00040968"/>
    </source>
</evidence>
<dbReference type="InterPro" id="IPR015422">
    <property type="entry name" value="PyrdxlP-dep_Trfase_small"/>
</dbReference>
<dbReference type="Proteomes" id="UP001347796">
    <property type="component" value="Unassembled WGS sequence"/>
</dbReference>
<dbReference type="PANTHER" id="PTHR11999">
    <property type="entry name" value="GROUP II PYRIDOXAL-5-PHOSPHATE DECARBOXYLASE"/>
    <property type="match status" value="1"/>
</dbReference>
<dbReference type="InterPro" id="IPR010977">
    <property type="entry name" value="Aromatic_deC"/>
</dbReference>
<feature type="modified residue" description="N6-(pyridoxal phosphate)lysine" evidence="11">
    <location>
        <position position="303"/>
    </location>
</feature>
<dbReference type="FunFam" id="3.40.640.10:FF:000025">
    <property type="entry name" value="Histidine decarboxylase"/>
    <property type="match status" value="1"/>
</dbReference>
<dbReference type="InterPro" id="IPR015424">
    <property type="entry name" value="PyrdxlP-dep_Trfase"/>
</dbReference>
<dbReference type="PROSITE" id="PS00392">
    <property type="entry name" value="DDC_GAD_HDC_YDC"/>
    <property type="match status" value="1"/>
</dbReference>
<evidence type="ECO:0000256" key="11">
    <source>
        <dbReference type="PIRSR" id="PIRSR602129-50"/>
    </source>
</evidence>
<dbReference type="Gene3D" id="3.40.640.10">
    <property type="entry name" value="Type I PLP-dependent aspartate aminotransferase-like (Major domain)"/>
    <property type="match status" value="1"/>
</dbReference>
<protein>
    <recommendedName>
        <fullName evidence="9">Aromatic-L-amino-acid decarboxylase</fullName>
        <ecNumber evidence="8">4.1.1.28</ecNumber>
    </recommendedName>
    <alternativeName>
        <fullName evidence="10">DOPA decarboxylase</fullName>
    </alternativeName>
</protein>
<keyword evidence="6 11" id="KW-0663">Pyridoxal phosphate</keyword>
<dbReference type="SUPFAM" id="SSF53383">
    <property type="entry name" value="PLP-dependent transferases"/>
    <property type="match status" value="1"/>
</dbReference>
<dbReference type="GO" id="GO:0019752">
    <property type="term" value="P:carboxylic acid metabolic process"/>
    <property type="evidence" value="ECO:0007669"/>
    <property type="project" value="InterPro"/>
</dbReference>
<proteinExistence type="inferred from homology"/>
<evidence type="ECO:0000256" key="8">
    <source>
        <dbReference type="ARBA" id="ARBA00038886"/>
    </source>
</evidence>
<dbReference type="InterPro" id="IPR015421">
    <property type="entry name" value="PyrdxlP-dep_Trfase_major"/>
</dbReference>
<dbReference type="PANTHER" id="PTHR11999:SF167">
    <property type="entry name" value="AROMATIC-L-AMINO-ACID DECARBOXYLASE"/>
    <property type="match status" value="1"/>
</dbReference>
<evidence type="ECO:0000256" key="12">
    <source>
        <dbReference type="RuleBase" id="RU000382"/>
    </source>
</evidence>
<accession>A0AAN8KJ85</accession>
<gene>
    <name evidence="13" type="ORF">SNE40_001392</name>
</gene>
<comment type="cofactor">
    <cofactor evidence="1 11 12">
        <name>pyridoxal 5'-phosphate</name>
        <dbReference type="ChEBI" id="CHEBI:597326"/>
    </cofactor>
</comment>
<dbReference type="GO" id="GO:0030170">
    <property type="term" value="F:pyridoxal phosphate binding"/>
    <property type="evidence" value="ECO:0007669"/>
    <property type="project" value="InterPro"/>
</dbReference>
<comment type="caution">
    <text evidence="13">The sequence shown here is derived from an EMBL/GenBank/DDBJ whole genome shotgun (WGS) entry which is preliminary data.</text>
</comment>
<dbReference type="Pfam" id="PF00282">
    <property type="entry name" value="Pyridoxal_deC"/>
    <property type="match status" value="1"/>
</dbReference>
<evidence type="ECO:0000256" key="1">
    <source>
        <dbReference type="ARBA" id="ARBA00001933"/>
    </source>
</evidence>
<dbReference type="Gene3D" id="1.20.1340.10">
    <property type="entry name" value="dopa decarboxylase, N-terminal domain"/>
    <property type="match status" value="1"/>
</dbReference>
<keyword evidence="5" id="KW-0210">Decarboxylase</keyword>
<comment type="subunit">
    <text evidence="3">Homodimer.</text>
</comment>
<dbReference type="GO" id="GO:0006520">
    <property type="term" value="P:amino acid metabolic process"/>
    <property type="evidence" value="ECO:0007669"/>
    <property type="project" value="InterPro"/>
</dbReference>
<reference evidence="13 14" key="1">
    <citation type="submission" date="2024-01" db="EMBL/GenBank/DDBJ databases">
        <title>The genome of the rayed Mediterranean limpet Patella caerulea (Linnaeus, 1758).</title>
        <authorList>
            <person name="Anh-Thu Weber A."/>
            <person name="Halstead-Nussloch G."/>
        </authorList>
    </citation>
    <scope>NUCLEOTIDE SEQUENCE [LARGE SCALE GENOMIC DNA]</scope>
    <source>
        <strain evidence="13">AATW-2023a</strain>
        <tissue evidence="13">Whole specimen</tissue>
    </source>
</reference>
<evidence type="ECO:0000256" key="7">
    <source>
        <dbReference type="ARBA" id="ARBA00023239"/>
    </source>
</evidence>
<dbReference type="GO" id="GO:0004058">
    <property type="term" value="F:aromatic-L-amino-acid decarboxylase activity"/>
    <property type="evidence" value="ECO:0007669"/>
    <property type="project" value="UniProtKB-EC"/>
</dbReference>
<evidence type="ECO:0000256" key="6">
    <source>
        <dbReference type="ARBA" id="ARBA00022898"/>
    </source>
</evidence>
<dbReference type="AlphaFoldDB" id="A0AAN8KJ85"/>
<dbReference type="InterPro" id="IPR002129">
    <property type="entry name" value="PyrdxlP-dep_de-COase"/>
</dbReference>
<organism evidence="13 14">
    <name type="scientific">Patella caerulea</name>
    <name type="common">Rayed Mediterranean limpet</name>
    <dbReference type="NCBI Taxonomy" id="87958"/>
    <lineage>
        <taxon>Eukaryota</taxon>
        <taxon>Metazoa</taxon>
        <taxon>Spiralia</taxon>
        <taxon>Lophotrochozoa</taxon>
        <taxon>Mollusca</taxon>
        <taxon>Gastropoda</taxon>
        <taxon>Patellogastropoda</taxon>
        <taxon>Patelloidea</taxon>
        <taxon>Patellidae</taxon>
        <taxon>Patella</taxon>
    </lineage>
</organism>
<keyword evidence="4" id="KW-0127">Catecholamine biosynthesis</keyword>
<dbReference type="InterPro" id="IPR021115">
    <property type="entry name" value="Pyridoxal-P_BS"/>
</dbReference>
<evidence type="ECO:0000313" key="13">
    <source>
        <dbReference type="EMBL" id="KAK6196103.1"/>
    </source>
</evidence>
<evidence type="ECO:0000256" key="3">
    <source>
        <dbReference type="ARBA" id="ARBA00011738"/>
    </source>
</evidence>
<evidence type="ECO:0000256" key="4">
    <source>
        <dbReference type="ARBA" id="ARBA00022584"/>
    </source>
</evidence>
<dbReference type="EC" id="4.1.1.28" evidence="8"/>
<name>A0AAN8KJ85_PATCE</name>
<dbReference type="PRINTS" id="PR00800">
    <property type="entry name" value="YHDCRBOXLASE"/>
</dbReference>
<evidence type="ECO:0000256" key="5">
    <source>
        <dbReference type="ARBA" id="ARBA00022793"/>
    </source>
</evidence>
<dbReference type="EMBL" id="JAZGQO010000001">
    <property type="protein sequence ID" value="KAK6196103.1"/>
    <property type="molecule type" value="Genomic_DNA"/>
</dbReference>
<evidence type="ECO:0000313" key="14">
    <source>
        <dbReference type="Proteomes" id="UP001347796"/>
    </source>
</evidence>
<keyword evidence="14" id="KW-1185">Reference proteome</keyword>
<comment type="similarity">
    <text evidence="2 12">Belongs to the group II decarboxylase family.</text>
</comment>
<dbReference type="GO" id="GO:0042427">
    <property type="term" value="P:serotonin biosynthetic process"/>
    <property type="evidence" value="ECO:0007669"/>
    <property type="project" value="TreeGrafter"/>
</dbReference>
<keyword evidence="7 12" id="KW-0456">Lyase</keyword>
<dbReference type="GO" id="GO:0005737">
    <property type="term" value="C:cytoplasm"/>
    <property type="evidence" value="ECO:0007669"/>
    <property type="project" value="TreeGrafter"/>
</dbReference>
<evidence type="ECO:0000256" key="2">
    <source>
        <dbReference type="ARBA" id="ARBA00009533"/>
    </source>
</evidence>
<dbReference type="FunFam" id="1.20.1340.10:FF:000001">
    <property type="entry name" value="Histidine decarboxylase"/>
    <property type="match status" value="1"/>
</dbReference>
<evidence type="ECO:0000256" key="10">
    <source>
        <dbReference type="ARBA" id="ARBA00041275"/>
    </source>
</evidence>
<dbReference type="CDD" id="cd06450">
    <property type="entry name" value="DOPA_deC_like"/>
    <property type="match status" value="1"/>
</dbReference>
<dbReference type="Gene3D" id="3.90.1150.10">
    <property type="entry name" value="Aspartate Aminotransferase, domain 1"/>
    <property type="match status" value="1"/>
</dbReference>
<dbReference type="GO" id="GO:0042423">
    <property type="term" value="P:catecholamine biosynthetic process"/>
    <property type="evidence" value="ECO:0007669"/>
    <property type="project" value="UniProtKB-KW"/>
</dbReference>
<sequence length="478" mass="53918">MDAEEFRKRGKEMVDYIADYLSSIEKRRPLPDVEPGYIEELVRNEAPVEPDSWEDLMKDIEPIIMKGTTHWHNPNFHAYFPTGNSFPSNLGDMLSAALGCVGFTWASSPSCTELEVVVMNWLGKMLSLPPEFLFSPKGDGGGVILSSASEVTLTCLLAARAKFIRQIKGNNPNMQDGVIISKLISYTSDQAHSSVEKASLLGAVNMRILESDNTGAFRGDTLMKAIKADKAKGLVPFFVCATLGTTGCCAFDKLNELGPICEREGIWLHIDASYAGSSFICPEFRPLLDGVEYATSFNFSPHKWLQVNYDCSTVWVKDSRLLSKAFVVDPLFLKHEHEGFMPDYRHWHIPLGRRFRSLKIWFVLRLFGQKKLQELILKDVNLAKEFEKLVRADDRFEVTSEVTMGLVCFRFKGTNEKNEKLLKLINDDGRIHIVPATMKGTYYLRFVICAATTSIDHVVYAWNVIQEVVKNITTCDIQ</sequence>